<dbReference type="InterPro" id="IPR033979">
    <property type="entry name" value="MINDY_domain"/>
</dbReference>
<feature type="region of interest" description="Disordered" evidence="1">
    <location>
        <begin position="231"/>
        <end position="310"/>
    </location>
</feature>
<feature type="domain" description="MINDY deubiquitinase" evidence="2">
    <location>
        <begin position="414"/>
        <end position="693"/>
    </location>
</feature>
<evidence type="ECO:0000313" key="3">
    <source>
        <dbReference type="EMBL" id="KAA8642849.1"/>
    </source>
</evidence>
<feature type="region of interest" description="Disordered" evidence="1">
    <location>
        <begin position="698"/>
        <end position="733"/>
    </location>
</feature>
<dbReference type="PANTHER" id="PTHR18063">
    <property type="entry name" value="NF-E2 INDUCIBLE PROTEIN"/>
    <property type="match status" value="1"/>
</dbReference>
<dbReference type="InterPro" id="IPR007518">
    <property type="entry name" value="MINDY"/>
</dbReference>
<proteinExistence type="predicted"/>
<dbReference type="EMBL" id="QUQM01000005">
    <property type="protein sequence ID" value="KAA8642849.1"/>
    <property type="molecule type" value="Genomic_DNA"/>
</dbReference>
<feature type="compositionally biased region" description="Polar residues" evidence="1">
    <location>
        <begin position="776"/>
        <end position="817"/>
    </location>
</feature>
<dbReference type="RefSeq" id="XP_033422211.1">
    <property type="nucleotide sequence ID" value="XM_033574193.1"/>
</dbReference>
<dbReference type="GO" id="GO:1990380">
    <property type="term" value="F:K48-linked deubiquitinase activity"/>
    <property type="evidence" value="ECO:0007669"/>
    <property type="project" value="InterPro"/>
</dbReference>
<feature type="compositionally biased region" description="Low complexity" evidence="1">
    <location>
        <begin position="244"/>
        <end position="262"/>
    </location>
</feature>
<feature type="compositionally biased region" description="Polar residues" evidence="1">
    <location>
        <begin position="282"/>
        <end position="299"/>
    </location>
</feature>
<feature type="compositionally biased region" description="Polar residues" evidence="1">
    <location>
        <begin position="51"/>
        <end position="75"/>
    </location>
</feature>
<feature type="compositionally biased region" description="Polar residues" evidence="1">
    <location>
        <begin position="25"/>
        <end position="40"/>
    </location>
</feature>
<organism evidence="3 4">
    <name type="scientific">Aspergillus tanneri</name>
    <dbReference type="NCBI Taxonomy" id="1220188"/>
    <lineage>
        <taxon>Eukaryota</taxon>
        <taxon>Fungi</taxon>
        <taxon>Dikarya</taxon>
        <taxon>Ascomycota</taxon>
        <taxon>Pezizomycotina</taxon>
        <taxon>Eurotiomycetes</taxon>
        <taxon>Eurotiomycetidae</taxon>
        <taxon>Eurotiales</taxon>
        <taxon>Aspergillaceae</taxon>
        <taxon>Aspergillus</taxon>
        <taxon>Aspergillus subgen. Circumdati</taxon>
    </lineage>
</organism>
<dbReference type="PANTHER" id="PTHR18063:SF6">
    <property type="entry name" value="UBIQUITIN CARBOXYL-TERMINAL HYDROLASE"/>
    <property type="match status" value="1"/>
</dbReference>
<dbReference type="AlphaFoldDB" id="A0A5M9MEB9"/>
<feature type="compositionally biased region" description="Basic and acidic residues" evidence="1">
    <location>
        <begin position="876"/>
        <end position="888"/>
    </location>
</feature>
<dbReference type="GO" id="GO:0071108">
    <property type="term" value="P:protein K48-linked deubiquitination"/>
    <property type="evidence" value="ECO:0007669"/>
    <property type="project" value="TreeGrafter"/>
</dbReference>
<dbReference type="GO" id="GO:0005829">
    <property type="term" value="C:cytosol"/>
    <property type="evidence" value="ECO:0007669"/>
    <property type="project" value="TreeGrafter"/>
</dbReference>
<accession>A0A5M9MEB9</accession>
<feature type="compositionally biased region" description="Polar residues" evidence="1">
    <location>
        <begin position="106"/>
        <end position="127"/>
    </location>
</feature>
<dbReference type="VEuPathDB" id="FungiDB:EYZ11_008005"/>
<feature type="compositionally biased region" description="Polar residues" evidence="1">
    <location>
        <begin position="392"/>
        <end position="403"/>
    </location>
</feature>
<dbReference type="GO" id="GO:0004843">
    <property type="term" value="F:cysteine-type deubiquitinase activity"/>
    <property type="evidence" value="ECO:0007669"/>
    <property type="project" value="InterPro"/>
</dbReference>
<feature type="compositionally biased region" description="Basic and acidic residues" evidence="1">
    <location>
        <begin position="185"/>
        <end position="194"/>
    </location>
</feature>
<feature type="compositionally biased region" description="Polar residues" evidence="1">
    <location>
        <begin position="144"/>
        <end position="153"/>
    </location>
</feature>
<sequence length="888" mass="97495">MVLRKRAPPHLYNLSQGNACFEPRTSASQTSPTAKSTLSPSPKRLTRPRRAQSTPQPHRLPSQESVYSPDLNTSPAFDLMPLEQALKSPVRSSTGEAQNPWADDQLGSQWQSGLEHNTAGQPPVTGNDSKEGGAVSGGRELASSEWQLNSGLNDASEWERSRNSPIPLRSNNPFLKVRQPENNPWEDRNSRTVSEDTASLSQDDASARLGKDEGYIPMTARLSLFDQPVSESPWIEEQSNNLEPPSTVHQSQHPSPQSYQYPDNEHDDRNVSPIPFPESQAVVHSNQPAYTPQPSQQQHDSGKLSPDNEIATPATISTATSGSSHVLIDFNESLQPNTGTDQNKAASPIYEPTVNGRQESQESQVSSQIALESAPPLPDRANVSRSDHGVTSEETPVISTSEAEGNRQQEKKLETYSIRHVNWTDVTGKLRDSPVLSQNKNGPCPLLALVNALVLRANPDTQSPIVRALQTREQISLGLLIEALFDELTTCLGPDDELPDIEALSRFLTMLHTGMNVNPRLILESNDAVGTFRQTDDIRLYSTFGVPLVHGWVAALSTDVHMALMRIAQYHEDVQLLHFRKEELEDRIFHGGSLEAEEEQEMKDIQLIQHFTDVENATQLSMFGLDCLTEKLPPGSLSILFRNDHFSTLYKHPQSKKLFALVTDAGYSGHAEIVWESLVDVNGSSAGFFAGDFRPVGHTSSPGASDPSGPRMSSNTRTPSAPSEQHSSTLSAQEQADADYAYALSLQYQEEEQRESTGDSRMQNPLRATDPRHSRQGSSGFTNGSISPHTSYSGNRSSRQSQHVRQAQHQSNSQMANDGQDDAPPPSYEQAASSPIYPSPRRSPNPMNNTSYAGQYPGSRGGRRPPGTSIPGGPPERTKDRNKECVVM</sequence>
<feature type="compositionally biased region" description="Polar residues" evidence="1">
    <location>
        <begin position="195"/>
        <end position="204"/>
    </location>
</feature>
<evidence type="ECO:0000256" key="1">
    <source>
        <dbReference type="SAM" id="MobiDB-lite"/>
    </source>
</evidence>
<dbReference type="OrthoDB" id="10261212at2759"/>
<comment type="caution">
    <text evidence="3">The sequence shown here is derived from an EMBL/GenBank/DDBJ whole genome shotgun (WGS) entry which is preliminary data.</text>
</comment>
<evidence type="ECO:0000313" key="4">
    <source>
        <dbReference type="Proteomes" id="UP000324241"/>
    </source>
</evidence>
<name>A0A5M9MEB9_9EURO</name>
<dbReference type="GO" id="GO:0071944">
    <property type="term" value="C:cell periphery"/>
    <property type="evidence" value="ECO:0007669"/>
    <property type="project" value="TreeGrafter"/>
</dbReference>
<dbReference type="Proteomes" id="UP000324241">
    <property type="component" value="Unassembled WGS sequence"/>
</dbReference>
<dbReference type="Pfam" id="PF04424">
    <property type="entry name" value="MINDY_DUB"/>
    <property type="match status" value="1"/>
</dbReference>
<dbReference type="GeneID" id="54332304"/>
<feature type="compositionally biased region" description="Polar residues" evidence="1">
    <location>
        <begin position="711"/>
        <end position="731"/>
    </location>
</feature>
<gene>
    <name evidence="3" type="ORF">ATNIH1004_009602</name>
</gene>
<reference evidence="3 4" key="1">
    <citation type="submission" date="2019-08" db="EMBL/GenBank/DDBJ databases">
        <title>The genome sequence of a newly discovered highly antifungal drug resistant Aspergillus species, Aspergillus tanneri NIH 1004.</title>
        <authorList>
            <person name="Mounaud S."/>
            <person name="Singh I."/>
            <person name="Joardar V."/>
            <person name="Pakala S."/>
            <person name="Pakala S."/>
            <person name="Venepally P."/>
            <person name="Chung J.K."/>
            <person name="Losada L."/>
            <person name="Nierman W.C."/>
        </authorList>
    </citation>
    <scope>NUCLEOTIDE SEQUENCE [LARGE SCALE GENOMIC DNA]</scope>
    <source>
        <strain evidence="3 4">NIH1004</strain>
    </source>
</reference>
<protein>
    <recommendedName>
        <fullName evidence="2">MINDY deubiquitinase domain-containing protein</fullName>
    </recommendedName>
</protein>
<feature type="region of interest" description="Disordered" evidence="1">
    <location>
        <begin position="354"/>
        <end position="411"/>
    </location>
</feature>
<feature type="region of interest" description="Disordered" evidence="1">
    <location>
        <begin position="1"/>
        <end position="211"/>
    </location>
</feature>
<feature type="region of interest" description="Disordered" evidence="1">
    <location>
        <begin position="749"/>
        <end position="888"/>
    </location>
</feature>
<dbReference type="GO" id="GO:0016807">
    <property type="term" value="F:cysteine-type carboxypeptidase activity"/>
    <property type="evidence" value="ECO:0007669"/>
    <property type="project" value="TreeGrafter"/>
</dbReference>
<evidence type="ECO:0000259" key="2">
    <source>
        <dbReference type="Pfam" id="PF04424"/>
    </source>
</evidence>